<feature type="transmembrane region" description="Helical" evidence="8">
    <location>
        <begin position="427"/>
        <end position="453"/>
    </location>
</feature>
<evidence type="ECO:0000256" key="4">
    <source>
        <dbReference type="ARBA" id="ARBA00022741"/>
    </source>
</evidence>
<keyword evidence="5" id="KW-0067">ATP-binding</keyword>
<dbReference type="GO" id="GO:0016020">
    <property type="term" value="C:membrane"/>
    <property type="evidence" value="ECO:0007669"/>
    <property type="project" value="UniProtKB-SubCell"/>
</dbReference>
<dbReference type="GO" id="GO:0005524">
    <property type="term" value="F:ATP binding"/>
    <property type="evidence" value="ECO:0007669"/>
    <property type="project" value="UniProtKB-KW"/>
</dbReference>
<protein>
    <submittedName>
        <fullName evidence="10">P-loop containing nucleoside triphosphate hydrolase protein</fullName>
    </submittedName>
</protein>
<dbReference type="PROSITE" id="PS00211">
    <property type="entry name" value="ABC_TRANSPORTER_1"/>
    <property type="match status" value="1"/>
</dbReference>
<dbReference type="GO" id="GO:0140359">
    <property type="term" value="F:ABC-type transporter activity"/>
    <property type="evidence" value="ECO:0007669"/>
    <property type="project" value="InterPro"/>
</dbReference>
<evidence type="ECO:0000256" key="5">
    <source>
        <dbReference type="ARBA" id="ARBA00022840"/>
    </source>
</evidence>
<proteinExistence type="predicted"/>
<dbReference type="InterPro" id="IPR050352">
    <property type="entry name" value="ABCG_transporters"/>
</dbReference>
<dbReference type="SMART" id="SM00382">
    <property type="entry name" value="AAA"/>
    <property type="match status" value="1"/>
</dbReference>
<dbReference type="InterPro" id="IPR003439">
    <property type="entry name" value="ABC_transporter-like_ATP-bd"/>
</dbReference>
<evidence type="ECO:0000313" key="10">
    <source>
        <dbReference type="EMBL" id="GJE93142.1"/>
    </source>
</evidence>
<evidence type="ECO:0000256" key="8">
    <source>
        <dbReference type="SAM" id="Phobius"/>
    </source>
</evidence>
<dbReference type="OrthoDB" id="66620at2759"/>
<dbReference type="InterPro" id="IPR043926">
    <property type="entry name" value="ABCG_dom"/>
</dbReference>
<evidence type="ECO:0000313" key="11">
    <source>
        <dbReference type="Proteomes" id="UP000703269"/>
    </source>
</evidence>
<feature type="transmembrane region" description="Helical" evidence="8">
    <location>
        <begin position="349"/>
        <end position="374"/>
    </location>
</feature>
<evidence type="ECO:0000256" key="7">
    <source>
        <dbReference type="ARBA" id="ARBA00023136"/>
    </source>
</evidence>
<dbReference type="InterPro" id="IPR003593">
    <property type="entry name" value="AAA+_ATPase"/>
</dbReference>
<evidence type="ECO:0000259" key="9">
    <source>
        <dbReference type="PROSITE" id="PS50893"/>
    </source>
</evidence>
<feature type="transmembrane region" description="Helical" evidence="8">
    <location>
        <begin position="592"/>
        <end position="614"/>
    </location>
</feature>
<dbReference type="PANTHER" id="PTHR48041:SF98">
    <property type="entry name" value="TRANSPORTER, PUTATIVE (EUROFUNG)-RELATED"/>
    <property type="match status" value="1"/>
</dbReference>
<feature type="transmembrane region" description="Helical" evidence="8">
    <location>
        <begin position="386"/>
        <end position="406"/>
    </location>
</feature>
<organism evidence="10 11">
    <name type="scientific">Phanerochaete sordida</name>
    <dbReference type="NCBI Taxonomy" id="48140"/>
    <lineage>
        <taxon>Eukaryota</taxon>
        <taxon>Fungi</taxon>
        <taxon>Dikarya</taxon>
        <taxon>Basidiomycota</taxon>
        <taxon>Agaricomycotina</taxon>
        <taxon>Agaricomycetes</taxon>
        <taxon>Polyporales</taxon>
        <taxon>Phanerochaetaceae</taxon>
        <taxon>Phanerochaete</taxon>
    </lineage>
</organism>
<gene>
    <name evidence="10" type="ORF">PsYK624_093010</name>
</gene>
<accession>A0A9P3GCC2</accession>
<dbReference type="SUPFAM" id="SSF52540">
    <property type="entry name" value="P-loop containing nucleoside triphosphate hydrolases"/>
    <property type="match status" value="1"/>
</dbReference>
<dbReference type="InterPro" id="IPR013525">
    <property type="entry name" value="ABC2_TM"/>
</dbReference>
<feature type="transmembrane region" description="Helical" evidence="8">
    <location>
        <begin position="483"/>
        <end position="512"/>
    </location>
</feature>
<dbReference type="GO" id="GO:0016887">
    <property type="term" value="F:ATP hydrolysis activity"/>
    <property type="evidence" value="ECO:0007669"/>
    <property type="project" value="InterPro"/>
</dbReference>
<comment type="caution">
    <text evidence="10">The sequence shown here is derived from an EMBL/GenBank/DDBJ whole genome shotgun (WGS) entry which is preliminary data.</text>
</comment>
<evidence type="ECO:0000256" key="3">
    <source>
        <dbReference type="ARBA" id="ARBA00022692"/>
    </source>
</evidence>
<keyword evidence="10" id="KW-0378">Hydrolase</keyword>
<reference evidence="10 11" key="1">
    <citation type="submission" date="2021-08" db="EMBL/GenBank/DDBJ databases">
        <title>Draft Genome Sequence of Phanerochaete sordida strain YK-624.</title>
        <authorList>
            <person name="Mori T."/>
            <person name="Dohra H."/>
            <person name="Suzuki T."/>
            <person name="Kawagishi H."/>
            <person name="Hirai H."/>
        </authorList>
    </citation>
    <scope>NUCLEOTIDE SEQUENCE [LARGE SCALE GENOMIC DNA]</scope>
    <source>
        <strain evidence="10 11">YK-624</strain>
    </source>
</reference>
<dbReference type="PANTHER" id="PTHR48041">
    <property type="entry name" value="ABC TRANSPORTER G FAMILY MEMBER 28"/>
    <property type="match status" value="1"/>
</dbReference>
<dbReference type="InterPro" id="IPR017871">
    <property type="entry name" value="ABC_transporter-like_CS"/>
</dbReference>
<name>A0A9P3GCC2_9APHY</name>
<dbReference type="Pfam" id="PF19055">
    <property type="entry name" value="ABC2_membrane_7"/>
    <property type="match status" value="1"/>
</dbReference>
<keyword evidence="11" id="KW-1185">Reference proteome</keyword>
<evidence type="ECO:0000256" key="2">
    <source>
        <dbReference type="ARBA" id="ARBA00022448"/>
    </source>
</evidence>
<dbReference type="Pfam" id="PF01061">
    <property type="entry name" value="ABC2_membrane"/>
    <property type="match status" value="1"/>
</dbReference>
<comment type="subcellular location">
    <subcellularLocation>
        <location evidence="1">Membrane</location>
        <topology evidence="1">Multi-pass membrane protein</topology>
    </subcellularLocation>
</comment>
<dbReference type="AlphaFoldDB" id="A0A9P3GCC2"/>
<dbReference type="Proteomes" id="UP000703269">
    <property type="component" value="Unassembled WGS sequence"/>
</dbReference>
<keyword evidence="7 8" id="KW-0472">Membrane</keyword>
<evidence type="ECO:0000256" key="1">
    <source>
        <dbReference type="ARBA" id="ARBA00004141"/>
    </source>
</evidence>
<dbReference type="InterPro" id="IPR027417">
    <property type="entry name" value="P-loop_NTPase"/>
</dbReference>
<sequence>MQGSSSDIESQQTHERLVLEWDSISYSVKNSKILQDVSGSVESGEMLAIMGPSGAGKTTILDMLSKRVPATSGSVTVNGDAHADMSALAAYVEQSDALLGVLTVHETIRFAARLSFDPATPAEQINERVGTVIADMGLTEVRGNRIGNAVQRGISGGQKRRVTIGSALVTMPPILILDEPTSGLDSRTSREVLTAIRTIARRHGILVIASIHQPNWETFALFDKLLLLARGRTMYFGPTNRLDAYLADGLDHPVPVHANPADHALEIFNTDFMSDPDARAAHVAELAARYAAYAQAHGLGPAEKGAHEPLGGRAGQLTRRKGLGGALKQSAYRTGILMERNTINYSRNLLAYGVRIGMYLGMGVMLATIWVNLAPTSAKVNDRLSVHFYSVAFLGFMSVAGIPAFLEERQVFVRERMNGLYGPGAYVLANSLVTLPYLFLCVLLFSVLCYWSIGLNPGAEHFFRFLGVLFLAVYTAESQSAVVAAVLPIFVAALSIASFLNGFWMSVGGYFIRAVNLPRFWYDWAHWIDYQAYAFDLLVFNDLHGLTLGCATLADGSCFCDYPSSLTALGQCALAGDDVLQNLGIRGISFKLYASILLIIALVYRVMLYVVLVFKKR</sequence>
<dbReference type="Gene3D" id="3.40.50.300">
    <property type="entry name" value="P-loop containing nucleotide triphosphate hydrolases"/>
    <property type="match status" value="1"/>
</dbReference>
<keyword evidence="3 8" id="KW-0812">Transmembrane</keyword>
<dbReference type="EMBL" id="BPQB01000030">
    <property type="protein sequence ID" value="GJE93142.1"/>
    <property type="molecule type" value="Genomic_DNA"/>
</dbReference>
<feature type="transmembrane region" description="Helical" evidence="8">
    <location>
        <begin position="459"/>
        <end position="476"/>
    </location>
</feature>
<keyword evidence="6 8" id="KW-1133">Transmembrane helix</keyword>
<dbReference type="PROSITE" id="PS50893">
    <property type="entry name" value="ABC_TRANSPORTER_2"/>
    <property type="match status" value="1"/>
</dbReference>
<keyword evidence="4" id="KW-0547">Nucleotide-binding</keyword>
<keyword evidence="2" id="KW-0813">Transport</keyword>
<evidence type="ECO:0000256" key="6">
    <source>
        <dbReference type="ARBA" id="ARBA00022989"/>
    </source>
</evidence>
<feature type="domain" description="ABC transporter" evidence="9">
    <location>
        <begin position="19"/>
        <end position="255"/>
    </location>
</feature>
<dbReference type="Pfam" id="PF00005">
    <property type="entry name" value="ABC_tran"/>
    <property type="match status" value="1"/>
</dbReference>